<dbReference type="PANTHER" id="PTHR23200:SF48">
    <property type="entry name" value="METALLO-BETA-LACTAMASE DOMAIN-CONTAINING PROTEIN 1"/>
    <property type="match status" value="1"/>
</dbReference>
<dbReference type="Proteomes" id="UP000551443">
    <property type="component" value="Unassembled WGS sequence"/>
</dbReference>
<reference evidence="10 11" key="1">
    <citation type="submission" date="2019-09" db="EMBL/GenBank/DDBJ databases">
        <title>Bird 10,000 Genomes (B10K) Project - Family phase.</title>
        <authorList>
            <person name="Zhang G."/>
        </authorList>
    </citation>
    <scope>NUCLEOTIDE SEQUENCE [LARGE SCALE GENOMIC DNA]</scope>
    <source>
        <strain evidence="10">OUT-0059</strain>
        <tissue evidence="10">Muscle</tissue>
    </source>
</reference>
<dbReference type="CDD" id="cd07711">
    <property type="entry name" value="MBLAC1-like_MBL-fold"/>
    <property type="match status" value="1"/>
</dbReference>
<name>A0A7L3PSA7_9DEND</name>
<feature type="region of interest" description="Disordered" evidence="8">
    <location>
        <begin position="168"/>
        <end position="187"/>
    </location>
</feature>
<comment type="subunit">
    <text evidence="3">Homodimer.</text>
</comment>
<evidence type="ECO:0000256" key="4">
    <source>
        <dbReference type="ARBA" id="ARBA00014856"/>
    </source>
</evidence>
<accession>A0A7L3PSA7</accession>
<comment type="caution">
    <text evidence="10">The sequence shown here is derived from an EMBL/GenBank/DDBJ whole genome shotgun (WGS) entry which is preliminary data.</text>
</comment>
<evidence type="ECO:0000313" key="11">
    <source>
        <dbReference type="Proteomes" id="UP000551443"/>
    </source>
</evidence>
<dbReference type="GO" id="GO:0005829">
    <property type="term" value="C:cytosol"/>
    <property type="evidence" value="ECO:0007669"/>
    <property type="project" value="UniProtKB-SubCell"/>
</dbReference>
<dbReference type="InterPro" id="IPR001279">
    <property type="entry name" value="Metallo-B-lactamas"/>
</dbReference>
<comment type="similarity">
    <text evidence="2">Belongs to the metallo-beta-lactamase superfamily. Glyoxalase II family.</text>
</comment>
<dbReference type="Pfam" id="PF00753">
    <property type="entry name" value="Lactamase_B"/>
    <property type="match status" value="1"/>
</dbReference>
<comment type="subcellular location">
    <subcellularLocation>
        <location evidence="1">Cytoplasm</location>
        <location evidence="1">Cytosol</location>
    </subcellularLocation>
</comment>
<dbReference type="InterPro" id="IPR039344">
    <property type="entry name" value="MBLAC1"/>
</dbReference>
<comment type="function">
    <text evidence="7">Endoribonuclease that catalyzes the hydrolysis of histone-coding pre-mRNA 3'-end. Involved in histone pre-mRNA processing during the S-phase of the cell cycle, which is required for entering/progressing through S-phase. Cleaves histone pre-mRNA at a major and a minor cleavage site after the 5'-ACCCA-3' and the 5'-ACCCACA-3' sequence, respectively, and located downstream of the stem-loop. May require the presence of the HDE element located at the histone pre-RNA 3'-end to avoid non-specific cleavage.</text>
</comment>
<evidence type="ECO:0000256" key="8">
    <source>
        <dbReference type="SAM" id="MobiDB-lite"/>
    </source>
</evidence>
<feature type="domain" description="Metallo-beta-lactamase" evidence="9">
    <location>
        <begin position="37"/>
        <end position="202"/>
    </location>
</feature>
<feature type="region of interest" description="Disordered" evidence="8">
    <location>
        <begin position="200"/>
        <end position="237"/>
    </location>
</feature>
<keyword evidence="11" id="KW-1185">Reference proteome</keyword>
<evidence type="ECO:0000256" key="1">
    <source>
        <dbReference type="ARBA" id="ARBA00004514"/>
    </source>
</evidence>
<dbReference type="SMART" id="SM00849">
    <property type="entry name" value="Lactamase_B"/>
    <property type="match status" value="1"/>
</dbReference>
<feature type="non-terminal residue" evidence="10">
    <location>
        <position position="237"/>
    </location>
</feature>
<dbReference type="PANTHER" id="PTHR23200">
    <property type="entry name" value="METALLO-BETA-LACTAMASE DOMAIN-CONTAINING PROTEIN 1"/>
    <property type="match status" value="1"/>
</dbReference>
<dbReference type="InterPro" id="IPR036866">
    <property type="entry name" value="RibonucZ/Hydroxyglut_hydro"/>
</dbReference>
<evidence type="ECO:0000256" key="6">
    <source>
        <dbReference type="ARBA" id="ARBA00044690"/>
    </source>
</evidence>
<dbReference type="SUPFAM" id="SSF56281">
    <property type="entry name" value="Metallo-hydrolase/oxidoreductase"/>
    <property type="match status" value="1"/>
</dbReference>
<evidence type="ECO:0000313" key="10">
    <source>
        <dbReference type="EMBL" id="NXU92611.1"/>
    </source>
</evidence>
<organism evidence="10 11">
    <name type="scientific">Xiphorhynchus elegans</name>
    <name type="common">elegant woodcreeper</name>
    <dbReference type="NCBI Taxonomy" id="269412"/>
    <lineage>
        <taxon>Eukaryota</taxon>
        <taxon>Metazoa</taxon>
        <taxon>Chordata</taxon>
        <taxon>Craniata</taxon>
        <taxon>Vertebrata</taxon>
        <taxon>Euteleostomi</taxon>
        <taxon>Archelosauria</taxon>
        <taxon>Archosauria</taxon>
        <taxon>Dinosauria</taxon>
        <taxon>Saurischia</taxon>
        <taxon>Theropoda</taxon>
        <taxon>Coelurosauria</taxon>
        <taxon>Aves</taxon>
        <taxon>Neognathae</taxon>
        <taxon>Neoaves</taxon>
        <taxon>Telluraves</taxon>
        <taxon>Australaves</taxon>
        <taxon>Passeriformes</taxon>
        <taxon>Dendrocolaptidae</taxon>
        <taxon>Xiphorhynchus</taxon>
    </lineage>
</organism>
<dbReference type="EMBL" id="VZUH01059158">
    <property type="protein sequence ID" value="NXU92611.1"/>
    <property type="molecule type" value="Genomic_DNA"/>
</dbReference>
<proteinExistence type="inferred from homology"/>
<comment type="catalytic activity">
    <reaction evidence="6">
        <text>a ribonucleotidyl-ribonucleotide-RNA + H2O = a 3'-end ribonucleotide-RNA + a 5'-end 5'-phospho-ribonucleoside-RNA + H(+)</text>
        <dbReference type="Rhea" id="RHEA:68096"/>
        <dbReference type="Rhea" id="RHEA-COMP:15179"/>
        <dbReference type="Rhea" id="RHEA-COMP:17355"/>
        <dbReference type="Rhea" id="RHEA-COMP:17428"/>
        <dbReference type="ChEBI" id="CHEBI:15377"/>
        <dbReference type="ChEBI" id="CHEBI:15378"/>
        <dbReference type="ChEBI" id="CHEBI:74896"/>
        <dbReference type="ChEBI" id="CHEBI:138282"/>
        <dbReference type="ChEBI" id="CHEBI:173118"/>
    </reaction>
    <physiologicalReaction direction="left-to-right" evidence="6">
        <dbReference type="Rhea" id="RHEA:68097"/>
    </physiologicalReaction>
</comment>
<dbReference type="Gene3D" id="3.60.15.10">
    <property type="entry name" value="Ribonuclease Z/Hydroxyacylglutathione hydrolase-like"/>
    <property type="match status" value="1"/>
</dbReference>
<sequence length="237" mass="24482">PRTAPLGSLEVPGSPYTLRVLRVGHSTPRPDGTLEADGTITLISGGPLTVLVDTGGPWDRPLLPQLLGAHGVTPGDVTHVIVTHGHSDHVGNINLFPRATLLVGFDLSTGPGVFAPHGLARGVPLVLDPRGGLEVVATPGHTRAHVSLVARGTALGTAVVAGDAFEREGDEDEWGALSEDPQEQRRSRRALLAMADVIVPGHGPPFRVFRDTPGEGDSEGGGTEGHGDTPGSDTEGH</sequence>
<evidence type="ECO:0000256" key="7">
    <source>
        <dbReference type="ARBA" id="ARBA00045869"/>
    </source>
</evidence>
<evidence type="ECO:0000259" key="9">
    <source>
        <dbReference type="SMART" id="SM00849"/>
    </source>
</evidence>
<evidence type="ECO:0000256" key="3">
    <source>
        <dbReference type="ARBA" id="ARBA00011738"/>
    </source>
</evidence>
<dbReference type="AlphaFoldDB" id="A0A7L3PSA7"/>
<evidence type="ECO:0000256" key="2">
    <source>
        <dbReference type="ARBA" id="ARBA00006759"/>
    </source>
</evidence>
<protein>
    <recommendedName>
        <fullName evidence="4">Metallo-beta-lactamase domain-containing protein 1</fullName>
    </recommendedName>
    <alternativeName>
        <fullName evidence="5">Endoribonuclease MBLAC1</fullName>
    </alternativeName>
</protein>
<gene>
    <name evidence="10" type="primary">Mblac1</name>
    <name evidence="10" type="ORF">XIPELE_R14195</name>
</gene>
<evidence type="ECO:0000256" key="5">
    <source>
        <dbReference type="ARBA" id="ARBA00032988"/>
    </source>
</evidence>
<feature type="non-terminal residue" evidence="10">
    <location>
        <position position="1"/>
    </location>
</feature>